<accession>A0AAD5WIP2</accession>
<organism evidence="1 2">
    <name type="scientific">Parelaphostrongylus tenuis</name>
    <name type="common">Meningeal worm</name>
    <dbReference type="NCBI Taxonomy" id="148309"/>
    <lineage>
        <taxon>Eukaryota</taxon>
        <taxon>Metazoa</taxon>
        <taxon>Ecdysozoa</taxon>
        <taxon>Nematoda</taxon>
        <taxon>Chromadorea</taxon>
        <taxon>Rhabditida</taxon>
        <taxon>Rhabditina</taxon>
        <taxon>Rhabditomorpha</taxon>
        <taxon>Strongyloidea</taxon>
        <taxon>Metastrongylidae</taxon>
        <taxon>Parelaphostrongylus</taxon>
    </lineage>
</organism>
<comment type="caution">
    <text evidence="1">The sequence shown here is derived from an EMBL/GenBank/DDBJ whole genome shotgun (WGS) entry which is preliminary data.</text>
</comment>
<evidence type="ECO:0000313" key="2">
    <source>
        <dbReference type="Proteomes" id="UP001196413"/>
    </source>
</evidence>
<protein>
    <submittedName>
        <fullName evidence="1">Uncharacterized protein</fullName>
    </submittedName>
</protein>
<dbReference type="AlphaFoldDB" id="A0AAD5WIP2"/>
<proteinExistence type="predicted"/>
<reference evidence="1" key="1">
    <citation type="submission" date="2021-06" db="EMBL/GenBank/DDBJ databases">
        <title>Parelaphostrongylus tenuis whole genome reference sequence.</title>
        <authorList>
            <person name="Garwood T.J."/>
            <person name="Larsen P.A."/>
            <person name="Fountain-Jones N.M."/>
            <person name="Garbe J.R."/>
            <person name="Macchietto M.G."/>
            <person name="Kania S.A."/>
            <person name="Gerhold R.W."/>
            <person name="Richards J.E."/>
            <person name="Wolf T.M."/>
        </authorList>
    </citation>
    <scope>NUCLEOTIDE SEQUENCE</scope>
    <source>
        <strain evidence="1">MNPRO001-30</strain>
        <tissue evidence="1">Meninges</tissue>
    </source>
</reference>
<gene>
    <name evidence="1" type="ORF">KIN20_032705</name>
</gene>
<keyword evidence="2" id="KW-1185">Reference proteome</keyword>
<evidence type="ECO:0000313" key="1">
    <source>
        <dbReference type="EMBL" id="KAJ1370883.1"/>
    </source>
</evidence>
<dbReference type="EMBL" id="JAHQIW010006869">
    <property type="protein sequence ID" value="KAJ1370883.1"/>
    <property type="molecule type" value="Genomic_DNA"/>
</dbReference>
<sequence length="102" mass="11411">MTGTMLRVEIREVPPLFGEQNLNTRNTLEPIMRILQPLRLPITSMTLICQCFNFNTSPDASVISQILESSAISTRTNTFRAVSWVREAAILALCRGLFTALV</sequence>
<dbReference type="Proteomes" id="UP001196413">
    <property type="component" value="Unassembled WGS sequence"/>
</dbReference>
<name>A0AAD5WIP2_PARTN</name>